<evidence type="ECO:0000313" key="2">
    <source>
        <dbReference type="EMBL" id="THW32089.1"/>
    </source>
</evidence>
<evidence type="ECO:0000256" key="1">
    <source>
        <dbReference type="SAM" id="MobiDB-lite"/>
    </source>
</evidence>
<sequence>MNWVNELEKAIELINAEEFDNCVAHVNTVLRDTTPGYPRIRYYALLALCISDWRETEVTFQQIRRLSGVDGVRDELSDILEEVAEDLKSRRPSDWYIHQMTWTETDVEECQAELAELERLAHLEEGQEENDDDDDEEAEIEEEAELSPTELAALSKATNEESDTRTPARNKTPDDINATHEESDSRMRGRHKTVDAVDATQPNT</sequence>
<protein>
    <submittedName>
        <fullName evidence="2">Uncharacterized protein</fullName>
    </submittedName>
</protein>
<comment type="caution">
    <text evidence="2">The sequence shown here is derived from an EMBL/GenBank/DDBJ whole genome shotgun (WGS) entry which is preliminary data.</text>
</comment>
<name>A0A4S8WZE5_AURPU</name>
<proteinExistence type="predicted"/>
<dbReference type="EMBL" id="QZAL01000261">
    <property type="protein sequence ID" value="THW32089.1"/>
    <property type="molecule type" value="Genomic_DNA"/>
</dbReference>
<organism evidence="2 3">
    <name type="scientific">Aureobasidium pullulans</name>
    <name type="common">Black yeast</name>
    <name type="synonym">Pullularia pullulans</name>
    <dbReference type="NCBI Taxonomy" id="5580"/>
    <lineage>
        <taxon>Eukaryota</taxon>
        <taxon>Fungi</taxon>
        <taxon>Dikarya</taxon>
        <taxon>Ascomycota</taxon>
        <taxon>Pezizomycotina</taxon>
        <taxon>Dothideomycetes</taxon>
        <taxon>Dothideomycetidae</taxon>
        <taxon>Dothideales</taxon>
        <taxon>Saccotheciaceae</taxon>
        <taxon>Aureobasidium</taxon>
    </lineage>
</organism>
<feature type="region of interest" description="Disordered" evidence="1">
    <location>
        <begin position="123"/>
        <end position="204"/>
    </location>
</feature>
<feature type="compositionally biased region" description="Basic and acidic residues" evidence="1">
    <location>
        <begin position="158"/>
        <end position="195"/>
    </location>
</feature>
<dbReference type="AlphaFoldDB" id="A0A4S8WZE5"/>
<feature type="compositionally biased region" description="Acidic residues" evidence="1">
    <location>
        <begin position="126"/>
        <end position="145"/>
    </location>
</feature>
<gene>
    <name evidence="2" type="ORF">D6D22_09800</name>
</gene>
<evidence type="ECO:0000313" key="3">
    <source>
        <dbReference type="Proteomes" id="UP000310687"/>
    </source>
</evidence>
<reference evidence="2 3" key="1">
    <citation type="submission" date="2018-10" db="EMBL/GenBank/DDBJ databases">
        <title>Fifty Aureobasidium pullulans genomes reveal a recombining polyextremotolerant generalist.</title>
        <authorList>
            <person name="Gostincar C."/>
            <person name="Turk M."/>
            <person name="Zajc J."/>
            <person name="Gunde-Cimerman N."/>
        </authorList>
    </citation>
    <scope>NUCLEOTIDE SEQUENCE [LARGE SCALE GENOMIC DNA]</scope>
    <source>
        <strain evidence="2 3">EXF-11013</strain>
    </source>
</reference>
<dbReference type="Proteomes" id="UP000310687">
    <property type="component" value="Unassembled WGS sequence"/>
</dbReference>
<accession>A0A4S8WZE5</accession>